<accession>A0ACD1AFQ8</accession>
<organism evidence="1 2">
    <name type="scientific">Anoxybacterium hadale</name>
    <dbReference type="NCBI Taxonomy" id="3408580"/>
    <lineage>
        <taxon>Bacteria</taxon>
        <taxon>Bacillati</taxon>
        <taxon>Bacillota</taxon>
        <taxon>Clostridia</taxon>
        <taxon>Peptostreptococcales</taxon>
        <taxon>Anaerovoracaceae</taxon>
        <taxon>Anoxybacterium</taxon>
    </lineage>
</organism>
<dbReference type="Proteomes" id="UP000594014">
    <property type="component" value="Chromosome"/>
</dbReference>
<evidence type="ECO:0000313" key="2">
    <source>
        <dbReference type="Proteomes" id="UP000594014"/>
    </source>
</evidence>
<name>A0ACD1AFQ8_9FIRM</name>
<proteinExistence type="predicted"/>
<evidence type="ECO:0000313" key="1">
    <source>
        <dbReference type="EMBL" id="QOX64996.1"/>
    </source>
</evidence>
<sequence length="249" mass="27444">MELQSHIRLSEKDKAKYALLPGDPARLNNIKNFLSDVEELAYNREMRSVSGYYKGVKVLAVSTGMGGASTGIAVEELRNIGVEYMIRIGSCGALDTRMKLGDLLIVNGAVRDEGTSKAYVESIYPAIPDTQLLMSLIQASQKCEVRHFVGIARSHDSFYIDREEEITEYWSRRGVMGSDMETAALFTIGSLRGVKTASVLNTVVEFKGDLTNNINGYVDGNTRMIQGESNEILVALEAFVNEEKNKGDV</sequence>
<gene>
    <name evidence="1" type="ORF">FRZ06_17405</name>
</gene>
<protein>
    <submittedName>
        <fullName evidence="1">Nucleoside phosphorylase</fullName>
    </submittedName>
</protein>
<keyword evidence="2" id="KW-1185">Reference proteome</keyword>
<dbReference type="EMBL" id="CP042469">
    <property type="protein sequence ID" value="QOX64996.1"/>
    <property type="molecule type" value="Genomic_DNA"/>
</dbReference>
<reference evidence="1" key="1">
    <citation type="submission" date="2019-08" db="EMBL/GenBank/DDBJ databases">
        <title>Genome sequence of Clostridiales bacterium MT110.</title>
        <authorList>
            <person name="Cao J."/>
        </authorList>
    </citation>
    <scope>NUCLEOTIDE SEQUENCE</scope>
    <source>
        <strain evidence="1">MT110</strain>
    </source>
</reference>